<dbReference type="AlphaFoldDB" id="A0A2H0WPP3"/>
<gene>
    <name evidence="3" type="ORF">COT65_01555</name>
</gene>
<sequence length="159" mass="18108">MPIFMARSIRGGFCGSGGMDEFEKCLKSKKIIPASGIQVEVQIEIKEAAEDLKDAWELFKRKRFKYATVTGYYSLFHGARALFYSRGYREKSHYCLKIAIEKLFVDEKTLGPEYLGYFNDAIGLREAADYESQYSRAGAERAIKGAEEFLTVAKEILKK</sequence>
<dbReference type="InterPro" id="IPR007842">
    <property type="entry name" value="HEPN_dom"/>
</dbReference>
<reference evidence="4" key="1">
    <citation type="submission" date="2017-09" db="EMBL/GenBank/DDBJ databases">
        <title>Depth-based differentiation of microbial function through sediment-hosted aquifers and enrichment of novel symbionts in the deep terrestrial subsurface.</title>
        <authorList>
            <person name="Probst A.J."/>
            <person name="Ladd B."/>
            <person name="Jarett J.K."/>
            <person name="Geller-Mcgrath D.E."/>
            <person name="Sieber C.M.K."/>
            <person name="Emerson J.B."/>
            <person name="Anantharaman K."/>
            <person name="Thomas B.C."/>
            <person name="Malmstrom R."/>
            <person name="Stieglmeier M."/>
            <person name="Klingl A."/>
            <person name="Woyke T."/>
            <person name="Ryan C.M."/>
            <person name="Banfield J.F."/>
        </authorList>
    </citation>
    <scope>NUCLEOTIDE SEQUENCE [LARGE SCALE GENOMIC DNA]</scope>
</reference>
<dbReference type="Gene3D" id="1.20.120.330">
    <property type="entry name" value="Nucleotidyltransferases domain 2"/>
    <property type="match status" value="1"/>
</dbReference>
<feature type="domain" description="HEPN" evidence="2">
    <location>
        <begin position="45"/>
        <end position="155"/>
    </location>
</feature>
<evidence type="ECO:0000313" key="3">
    <source>
        <dbReference type="EMBL" id="PIS13908.1"/>
    </source>
</evidence>
<comment type="similarity">
    <text evidence="1">Belongs to the UPF0332 family.</text>
</comment>
<dbReference type="InterPro" id="IPR052226">
    <property type="entry name" value="UPF0332_toxin"/>
</dbReference>
<dbReference type="PANTHER" id="PTHR36565">
    <property type="entry name" value="UPF0332 PROTEIN TM_1000"/>
    <property type="match status" value="1"/>
</dbReference>
<protein>
    <recommendedName>
        <fullName evidence="2">HEPN domain-containing protein</fullName>
    </recommendedName>
</protein>
<comment type="caution">
    <text evidence="3">The sequence shown here is derived from an EMBL/GenBank/DDBJ whole genome shotgun (WGS) entry which is preliminary data.</text>
</comment>
<dbReference type="EMBL" id="PEZJ01000020">
    <property type="protein sequence ID" value="PIS13908.1"/>
    <property type="molecule type" value="Genomic_DNA"/>
</dbReference>
<evidence type="ECO:0000256" key="1">
    <source>
        <dbReference type="ARBA" id="ARBA00038248"/>
    </source>
</evidence>
<accession>A0A2H0WPP3</accession>
<name>A0A2H0WPP3_9BACT</name>
<evidence type="ECO:0000259" key="2">
    <source>
        <dbReference type="Pfam" id="PF05168"/>
    </source>
</evidence>
<proteinExistence type="inferred from homology"/>
<dbReference type="PANTHER" id="PTHR36565:SF1">
    <property type="entry name" value="UPF0332 PROTEIN TM_1000"/>
    <property type="match status" value="1"/>
</dbReference>
<dbReference type="Proteomes" id="UP000230033">
    <property type="component" value="Unassembled WGS sequence"/>
</dbReference>
<organism evidence="3 4">
    <name type="scientific">Candidatus Shapirobacteria bacterium CG09_land_8_20_14_0_10_47_13</name>
    <dbReference type="NCBI Taxonomy" id="1974481"/>
    <lineage>
        <taxon>Bacteria</taxon>
        <taxon>Candidatus Shapironibacteriota</taxon>
    </lineage>
</organism>
<dbReference type="Pfam" id="PF05168">
    <property type="entry name" value="HEPN"/>
    <property type="match status" value="1"/>
</dbReference>
<evidence type="ECO:0000313" key="4">
    <source>
        <dbReference type="Proteomes" id="UP000230033"/>
    </source>
</evidence>